<evidence type="ECO:0000313" key="3">
    <source>
        <dbReference type="Proteomes" id="UP000499080"/>
    </source>
</evidence>
<feature type="compositionally biased region" description="Polar residues" evidence="1">
    <location>
        <begin position="58"/>
        <end position="72"/>
    </location>
</feature>
<dbReference type="Proteomes" id="UP000499080">
    <property type="component" value="Unassembled WGS sequence"/>
</dbReference>
<feature type="region of interest" description="Disordered" evidence="1">
    <location>
        <begin position="58"/>
        <end position="77"/>
    </location>
</feature>
<feature type="compositionally biased region" description="Polar residues" evidence="1">
    <location>
        <begin position="35"/>
        <end position="47"/>
    </location>
</feature>
<proteinExistence type="predicted"/>
<gene>
    <name evidence="2" type="ORF">AVEN_78759_1</name>
</gene>
<organism evidence="2 3">
    <name type="scientific">Araneus ventricosus</name>
    <name type="common">Orbweaver spider</name>
    <name type="synonym">Epeira ventricosa</name>
    <dbReference type="NCBI Taxonomy" id="182803"/>
    <lineage>
        <taxon>Eukaryota</taxon>
        <taxon>Metazoa</taxon>
        <taxon>Ecdysozoa</taxon>
        <taxon>Arthropoda</taxon>
        <taxon>Chelicerata</taxon>
        <taxon>Arachnida</taxon>
        <taxon>Araneae</taxon>
        <taxon>Araneomorphae</taxon>
        <taxon>Entelegynae</taxon>
        <taxon>Araneoidea</taxon>
        <taxon>Araneidae</taxon>
        <taxon>Araneus</taxon>
    </lineage>
</organism>
<protein>
    <submittedName>
        <fullName evidence="2">Uncharacterized protein</fullName>
    </submittedName>
</protein>
<dbReference type="EMBL" id="BGPR01009628">
    <property type="protein sequence ID" value="GBN41234.1"/>
    <property type="molecule type" value="Genomic_DNA"/>
</dbReference>
<comment type="caution">
    <text evidence="2">The sequence shown here is derived from an EMBL/GenBank/DDBJ whole genome shotgun (WGS) entry which is preliminary data.</text>
</comment>
<evidence type="ECO:0000313" key="2">
    <source>
        <dbReference type="EMBL" id="GBN41234.1"/>
    </source>
</evidence>
<feature type="region of interest" description="Disordered" evidence="1">
    <location>
        <begin position="1"/>
        <end position="47"/>
    </location>
</feature>
<sequence length="141" mass="15204">MKSLDLPDPPDPDPDPPPLDPDSNLSEPVPPDLSDTGSCKSSNSSADDLNVHELSLSLSDPSLRVSSETGSSRDLVDSSHEVIEAIRDVRLELETANTSILELSNSEAIGPNRTLPPEVAFSFDEVDSKIIDFRPPLLMAR</sequence>
<accession>A0A4Y2NQL7</accession>
<keyword evidence="3" id="KW-1185">Reference proteome</keyword>
<reference evidence="2 3" key="1">
    <citation type="journal article" date="2019" name="Sci. Rep.">
        <title>Orb-weaving spider Araneus ventricosus genome elucidates the spidroin gene catalogue.</title>
        <authorList>
            <person name="Kono N."/>
            <person name="Nakamura H."/>
            <person name="Ohtoshi R."/>
            <person name="Moran D.A.P."/>
            <person name="Shinohara A."/>
            <person name="Yoshida Y."/>
            <person name="Fujiwara M."/>
            <person name="Mori M."/>
            <person name="Tomita M."/>
            <person name="Arakawa K."/>
        </authorList>
    </citation>
    <scope>NUCLEOTIDE SEQUENCE [LARGE SCALE GENOMIC DNA]</scope>
</reference>
<dbReference type="AlphaFoldDB" id="A0A4Y2NQL7"/>
<name>A0A4Y2NQL7_ARAVE</name>
<evidence type="ECO:0000256" key="1">
    <source>
        <dbReference type="SAM" id="MobiDB-lite"/>
    </source>
</evidence>